<comment type="caution">
    <text evidence="10">The sequence shown here is derived from an EMBL/GenBank/DDBJ whole genome shotgun (WGS) entry which is preliminary data.</text>
</comment>
<keyword evidence="4 8" id="KW-0732">Signal</keyword>
<comment type="subcellular location">
    <subcellularLocation>
        <location evidence="1">Cell membrane</location>
        <topology evidence="1">Lipid-anchor</topology>
    </subcellularLocation>
</comment>
<evidence type="ECO:0000256" key="8">
    <source>
        <dbReference type="SAM" id="SignalP"/>
    </source>
</evidence>
<evidence type="ECO:0000256" key="4">
    <source>
        <dbReference type="ARBA" id="ARBA00022729"/>
    </source>
</evidence>
<dbReference type="PANTHER" id="PTHR30532:SF29">
    <property type="entry name" value="FE(3+) DICITRATE-BINDING PERIPLASMIC PROTEIN"/>
    <property type="match status" value="1"/>
</dbReference>
<dbReference type="Proteomes" id="UP001223586">
    <property type="component" value="Unassembled WGS sequence"/>
</dbReference>
<evidence type="ECO:0000256" key="5">
    <source>
        <dbReference type="ARBA" id="ARBA00023139"/>
    </source>
</evidence>
<feature type="coiled-coil region" evidence="7">
    <location>
        <begin position="170"/>
        <end position="197"/>
    </location>
</feature>
<evidence type="ECO:0000256" key="6">
    <source>
        <dbReference type="ARBA" id="ARBA00023288"/>
    </source>
</evidence>
<dbReference type="RefSeq" id="WP_307229959.1">
    <property type="nucleotide sequence ID" value="NZ_JAUSTT010000014.1"/>
</dbReference>
<feature type="domain" description="Fe/B12 periplasmic-binding" evidence="9">
    <location>
        <begin position="54"/>
        <end position="324"/>
    </location>
</feature>
<dbReference type="SUPFAM" id="SSF53807">
    <property type="entry name" value="Helical backbone' metal receptor"/>
    <property type="match status" value="1"/>
</dbReference>
<keyword evidence="5" id="KW-0564">Palmitate</keyword>
<evidence type="ECO:0000256" key="2">
    <source>
        <dbReference type="ARBA" id="ARBA00008814"/>
    </source>
</evidence>
<evidence type="ECO:0000256" key="1">
    <source>
        <dbReference type="ARBA" id="ARBA00004193"/>
    </source>
</evidence>
<keyword evidence="7" id="KW-0175">Coiled coil</keyword>
<accession>A0ABT9WUS2</accession>
<dbReference type="Gene3D" id="3.40.50.1980">
    <property type="entry name" value="Nitrogenase molybdenum iron protein domain"/>
    <property type="match status" value="2"/>
</dbReference>
<dbReference type="InterPro" id="IPR002491">
    <property type="entry name" value="ABC_transptr_periplasmic_BD"/>
</dbReference>
<dbReference type="PANTHER" id="PTHR30532">
    <property type="entry name" value="IRON III DICITRATE-BINDING PERIPLASMIC PROTEIN"/>
    <property type="match status" value="1"/>
</dbReference>
<comment type="similarity">
    <text evidence="2">Belongs to the bacterial solute-binding protein 8 family.</text>
</comment>
<dbReference type="PROSITE" id="PS50983">
    <property type="entry name" value="FE_B12_PBP"/>
    <property type="match status" value="1"/>
</dbReference>
<name>A0ABT9WUS2_9BACI</name>
<organism evidence="10 11">
    <name type="scientific">Bacillus chungangensis</name>
    <dbReference type="NCBI Taxonomy" id="587633"/>
    <lineage>
        <taxon>Bacteria</taxon>
        <taxon>Bacillati</taxon>
        <taxon>Bacillota</taxon>
        <taxon>Bacilli</taxon>
        <taxon>Bacillales</taxon>
        <taxon>Bacillaceae</taxon>
        <taxon>Bacillus</taxon>
    </lineage>
</organism>
<proteinExistence type="inferred from homology"/>
<dbReference type="PROSITE" id="PS51257">
    <property type="entry name" value="PROKAR_LIPOPROTEIN"/>
    <property type="match status" value="1"/>
</dbReference>
<dbReference type="InterPro" id="IPR051313">
    <property type="entry name" value="Bact_iron-sidero_bind"/>
</dbReference>
<evidence type="ECO:0000256" key="3">
    <source>
        <dbReference type="ARBA" id="ARBA00022448"/>
    </source>
</evidence>
<dbReference type="CDD" id="cd01146">
    <property type="entry name" value="FhuD"/>
    <property type="match status" value="1"/>
</dbReference>
<reference evidence="10 11" key="1">
    <citation type="submission" date="2023-07" db="EMBL/GenBank/DDBJ databases">
        <title>Genomic Encyclopedia of Type Strains, Phase IV (KMG-IV): sequencing the most valuable type-strain genomes for metagenomic binning, comparative biology and taxonomic classification.</title>
        <authorList>
            <person name="Goeker M."/>
        </authorList>
    </citation>
    <scope>NUCLEOTIDE SEQUENCE [LARGE SCALE GENOMIC DNA]</scope>
    <source>
        <strain evidence="10 11">DSM 23837</strain>
    </source>
</reference>
<sequence length="324" mass="36852">MKKIVLLIVFAIFFVAACANKSEQKKEITEGSKKDAITIEHSLGKATFDEAPKRVVILEWNFAEDMLALDMQPVGLTDIEGFNKWVNINQKISDDVVDVGKRQEPNLEEIAKLNPDVIITFKQSHEKIQKDLEKIAPTIFYELYTEKAREDQYENMISNFKTTAKLLQKEAEADHVLKQLEEKYQEAKKEIDTLQLPTNQFVLTQAFSANQAPSFRLFTQNSTASKIFNKVGLENIITEEKTAEYGFIKANVEGLAPYQDALLIHSVQKDDPLFNNLKNNQVWQNYSFVKEDKMYDLGGDSWLFGGVLSVETIVDNLVSALKEG</sequence>
<gene>
    <name evidence="10" type="ORF">J2S08_002500</name>
</gene>
<evidence type="ECO:0000313" key="10">
    <source>
        <dbReference type="EMBL" id="MDQ0176642.1"/>
    </source>
</evidence>
<protein>
    <submittedName>
        <fullName evidence="10">Iron complex transport system substrate-binding protein</fullName>
    </submittedName>
</protein>
<keyword evidence="11" id="KW-1185">Reference proteome</keyword>
<keyword evidence="3" id="KW-0813">Transport</keyword>
<evidence type="ECO:0000313" key="11">
    <source>
        <dbReference type="Proteomes" id="UP001223586"/>
    </source>
</evidence>
<feature type="chain" id="PRO_5047414262" evidence="8">
    <location>
        <begin position="22"/>
        <end position="324"/>
    </location>
</feature>
<dbReference type="EMBL" id="JAUSTT010000014">
    <property type="protein sequence ID" value="MDQ0176642.1"/>
    <property type="molecule type" value="Genomic_DNA"/>
</dbReference>
<evidence type="ECO:0000259" key="9">
    <source>
        <dbReference type="PROSITE" id="PS50983"/>
    </source>
</evidence>
<dbReference type="Pfam" id="PF01497">
    <property type="entry name" value="Peripla_BP_2"/>
    <property type="match status" value="1"/>
</dbReference>
<keyword evidence="6" id="KW-0449">Lipoprotein</keyword>
<evidence type="ECO:0000256" key="7">
    <source>
        <dbReference type="SAM" id="Coils"/>
    </source>
</evidence>
<feature type="signal peptide" evidence="8">
    <location>
        <begin position="1"/>
        <end position="21"/>
    </location>
</feature>